<reference evidence="8" key="1">
    <citation type="submission" date="2021-12" db="EMBL/GenBank/DDBJ databases">
        <authorList>
            <person name="King R."/>
        </authorList>
    </citation>
    <scope>NUCLEOTIDE SEQUENCE</scope>
</reference>
<comment type="similarity">
    <text evidence="2">Belongs to the APH-1 family.</text>
</comment>
<evidence type="ECO:0000256" key="2">
    <source>
        <dbReference type="ARBA" id="ARBA00005577"/>
    </source>
</evidence>
<proteinExistence type="inferred from homology"/>
<dbReference type="InterPro" id="IPR009294">
    <property type="entry name" value="Aph-1"/>
</dbReference>
<keyword evidence="9" id="KW-1185">Reference proteome</keyword>
<evidence type="ECO:0000256" key="7">
    <source>
        <dbReference type="SAM" id="Phobius"/>
    </source>
</evidence>
<protein>
    <recommendedName>
        <fullName evidence="10">Gamma-secretase subunit Aph-1</fullName>
    </recommendedName>
</protein>
<feature type="transmembrane region" description="Helical" evidence="7">
    <location>
        <begin position="108"/>
        <end position="130"/>
    </location>
</feature>
<evidence type="ECO:0000256" key="4">
    <source>
        <dbReference type="ARBA" id="ARBA00022976"/>
    </source>
</evidence>
<keyword evidence="4" id="KW-0914">Notch signaling pathway</keyword>
<keyword evidence="5 7" id="KW-1133">Transmembrane helix</keyword>
<keyword evidence="6 7" id="KW-0472">Membrane</keyword>
<dbReference type="PANTHER" id="PTHR12889">
    <property type="entry name" value="GAMMA-SECRETASE SUBUNIT APH-1"/>
    <property type="match status" value="1"/>
</dbReference>
<feature type="transmembrane region" description="Helical" evidence="7">
    <location>
        <begin position="55"/>
        <end position="76"/>
    </location>
</feature>
<evidence type="ECO:0000313" key="8">
    <source>
        <dbReference type="EMBL" id="CAH0389731.1"/>
    </source>
</evidence>
<evidence type="ECO:0000256" key="6">
    <source>
        <dbReference type="ARBA" id="ARBA00023136"/>
    </source>
</evidence>
<organism evidence="8 9">
    <name type="scientific">Bemisia tabaci</name>
    <name type="common">Sweetpotato whitefly</name>
    <name type="synonym">Aleurodes tabaci</name>
    <dbReference type="NCBI Taxonomy" id="7038"/>
    <lineage>
        <taxon>Eukaryota</taxon>
        <taxon>Metazoa</taxon>
        <taxon>Ecdysozoa</taxon>
        <taxon>Arthropoda</taxon>
        <taxon>Hexapoda</taxon>
        <taxon>Insecta</taxon>
        <taxon>Pterygota</taxon>
        <taxon>Neoptera</taxon>
        <taxon>Paraneoptera</taxon>
        <taxon>Hemiptera</taxon>
        <taxon>Sternorrhyncha</taxon>
        <taxon>Aleyrodoidea</taxon>
        <taxon>Aleyrodidae</taxon>
        <taxon>Aleyrodinae</taxon>
        <taxon>Bemisia</taxon>
    </lineage>
</organism>
<accession>A0A9P0F2Y3</accession>
<feature type="transmembrane region" description="Helical" evidence="7">
    <location>
        <begin position="12"/>
        <end position="35"/>
    </location>
</feature>
<sequence length="154" mass="16535">MPGTQMSSNKQALSYVAGLGFGLMSGAFSLVNILAEVIGPGTMGLHKGDPEDFCIISSTITMCFIFLHICWGIIFFEAIDRKNYAMFTYVLSTHLLVSYVTMLNASRLYWLSMSVILVVVSMSASVAFIISGGSVGSLKAIASKSSRPLTVQAD</sequence>
<dbReference type="Pfam" id="PF06105">
    <property type="entry name" value="Aph-1"/>
    <property type="match status" value="1"/>
</dbReference>
<dbReference type="GO" id="GO:0007219">
    <property type="term" value="P:Notch signaling pathway"/>
    <property type="evidence" value="ECO:0007669"/>
    <property type="project" value="UniProtKB-KW"/>
</dbReference>
<dbReference type="GO" id="GO:0016485">
    <property type="term" value="P:protein processing"/>
    <property type="evidence" value="ECO:0007669"/>
    <property type="project" value="InterPro"/>
</dbReference>
<dbReference type="AlphaFoldDB" id="A0A9P0F2Y3"/>
<gene>
    <name evidence="8" type="ORF">BEMITA_LOCUS8530</name>
</gene>
<feature type="transmembrane region" description="Helical" evidence="7">
    <location>
        <begin position="83"/>
        <end position="102"/>
    </location>
</feature>
<evidence type="ECO:0000256" key="3">
    <source>
        <dbReference type="ARBA" id="ARBA00022692"/>
    </source>
</evidence>
<dbReference type="GO" id="GO:0016020">
    <property type="term" value="C:membrane"/>
    <property type="evidence" value="ECO:0007669"/>
    <property type="project" value="UniProtKB-SubCell"/>
</dbReference>
<comment type="subcellular location">
    <subcellularLocation>
        <location evidence="1">Membrane</location>
        <topology evidence="1">Multi-pass membrane protein</topology>
    </subcellularLocation>
</comment>
<dbReference type="EMBL" id="OU963866">
    <property type="protein sequence ID" value="CAH0389731.1"/>
    <property type="molecule type" value="Genomic_DNA"/>
</dbReference>
<evidence type="ECO:0000256" key="1">
    <source>
        <dbReference type="ARBA" id="ARBA00004141"/>
    </source>
</evidence>
<evidence type="ECO:0000256" key="5">
    <source>
        <dbReference type="ARBA" id="ARBA00022989"/>
    </source>
</evidence>
<dbReference type="Proteomes" id="UP001152759">
    <property type="component" value="Chromosome 5"/>
</dbReference>
<evidence type="ECO:0008006" key="10">
    <source>
        <dbReference type="Google" id="ProtNLM"/>
    </source>
</evidence>
<evidence type="ECO:0000313" key="9">
    <source>
        <dbReference type="Proteomes" id="UP001152759"/>
    </source>
</evidence>
<keyword evidence="3 7" id="KW-0812">Transmembrane</keyword>
<name>A0A9P0F2Y3_BEMTA</name>